<accession>E2BEE3</accession>
<reference evidence="1 2" key="1">
    <citation type="journal article" date="2010" name="Science">
        <title>Genomic comparison of the ants Camponotus floridanus and Harpegnathos saltator.</title>
        <authorList>
            <person name="Bonasio R."/>
            <person name="Zhang G."/>
            <person name="Ye C."/>
            <person name="Mutti N.S."/>
            <person name="Fang X."/>
            <person name="Qin N."/>
            <person name="Donahue G."/>
            <person name="Yang P."/>
            <person name="Li Q."/>
            <person name="Li C."/>
            <person name="Zhang P."/>
            <person name="Huang Z."/>
            <person name="Berger S.L."/>
            <person name="Reinberg D."/>
            <person name="Wang J."/>
            <person name="Liebig J."/>
        </authorList>
    </citation>
    <scope>NUCLEOTIDE SEQUENCE [LARGE SCALE GENOMIC DNA]</scope>
    <source>
        <strain evidence="1 2">R22 G/1</strain>
    </source>
</reference>
<dbReference type="PRINTS" id="PR01210">
    <property type="entry name" value="GGTRANSPTASE"/>
</dbReference>
<evidence type="ECO:0000313" key="1">
    <source>
        <dbReference type="EMBL" id="EFN85988.1"/>
    </source>
</evidence>
<dbReference type="PANTHER" id="PTHR11686:SF9">
    <property type="entry name" value="RE13973P"/>
    <property type="match status" value="1"/>
</dbReference>
<dbReference type="SUPFAM" id="SSF56235">
    <property type="entry name" value="N-terminal nucleophile aminohydrolases (Ntn hydrolases)"/>
    <property type="match status" value="1"/>
</dbReference>
<dbReference type="InParanoid" id="E2BEE3"/>
<dbReference type="Proteomes" id="UP000008237">
    <property type="component" value="Unassembled WGS sequence"/>
</dbReference>
<gene>
    <name evidence="1" type="ORF">EAI_07913</name>
</gene>
<organism evidence="2">
    <name type="scientific">Harpegnathos saltator</name>
    <name type="common">Jerdon's jumping ant</name>
    <dbReference type="NCBI Taxonomy" id="610380"/>
    <lineage>
        <taxon>Eukaryota</taxon>
        <taxon>Metazoa</taxon>
        <taxon>Ecdysozoa</taxon>
        <taxon>Arthropoda</taxon>
        <taxon>Hexapoda</taxon>
        <taxon>Insecta</taxon>
        <taxon>Pterygota</taxon>
        <taxon>Neoptera</taxon>
        <taxon>Endopterygota</taxon>
        <taxon>Hymenoptera</taxon>
        <taxon>Apocrita</taxon>
        <taxon>Aculeata</taxon>
        <taxon>Formicoidea</taxon>
        <taxon>Formicidae</taxon>
        <taxon>Ponerinae</taxon>
        <taxon>Ponerini</taxon>
        <taxon>Harpegnathos</taxon>
    </lineage>
</organism>
<dbReference type="InterPro" id="IPR043137">
    <property type="entry name" value="GGT_ssub_C"/>
</dbReference>
<dbReference type="EMBL" id="GL447768">
    <property type="protein sequence ID" value="EFN85988.1"/>
    <property type="molecule type" value="Genomic_DNA"/>
</dbReference>
<evidence type="ECO:0000313" key="2">
    <source>
        <dbReference type="Proteomes" id="UP000008237"/>
    </source>
</evidence>
<protein>
    <submittedName>
        <fullName evidence="1">Gamma-glutamyltranspeptidase 1</fullName>
    </submittedName>
</protein>
<dbReference type="STRING" id="610380.E2BEE3"/>
<dbReference type="AlphaFoldDB" id="E2BEE3"/>
<dbReference type="InterPro" id="IPR029055">
    <property type="entry name" value="Ntn_hydrolases_N"/>
</dbReference>
<proteinExistence type="predicted"/>
<dbReference type="GO" id="GO:0006751">
    <property type="term" value="P:glutathione catabolic process"/>
    <property type="evidence" value="ECO:0007669"/>
    <property type="project" value="InterPro"/>
</dbReference>
<dbReference type="InterPro" id="IPR000101">
    <property type="entry name" value="GGT_peptidase"/>
</dbReference>
<dbReference type="PANTHER" id="PTHR11686">
    <property type="entry name" value="GAMMA GLUTAMYL TRANSPEPTIDASE"/>
    <property type="match status" value="1"/>
</dbReference>
<dbReference type="Pfam" id="PF01019">
    <property type="entry name" value="G_glu_transpept"/>
    <property type="match status" value="1"/>
</dbReference>
<dbReference type="GO" id="GO:0036374">
    <property type="term" value="F:glutathione hydrolase activity"/>
    <property type="evidence" value="ECO:0007669"/>
    <property type="project" value="InterPro"/>
</dbReference>
<keyword evidence="2" id="KW-1185">Reference proteome</keyword>
<sequence>MLVLQILYTEDIPQSRLHGIHGAVATDYSNCSQIGTRILRRLGNAVDAAVAATICMTVVAPHKTGLGGGGYIMIHNFKNQSYPIIIDFASNTTGGIFAKAGIRLPALLRGLELAQRSYGILPWRDIVKPSANLAREGFVVSKDFVDEVLKNTDYGALYGPLNPGDTLSLQELASTLDIIAEYGTKELYNGTLSYKILHDDILHDDILHGNLLQQLANYEPTVIAVKNSTLHHHTVYYSSHASFMQSVIETLENLPIFAENASTIDSQALIAQTLTHLHLLFSQNTQHGSPLGLRNMTAAGFLLDKNVDDNDLSIFIPIIFHHEKERCGLRGVFGSDDAFLNGQILYNLVVRVLNVSAAIEYPRYYYVSDGMVIENNQRHSMETALRIRLQPMISSLPTDDNSLIKSVNAIIKRKDALSSHSDSRGNGISSRF</sequence>
<dbReference type="OMA" id="YEILYGH"/>
<dbReference type="Gene3D" id="3.60.20.40">
    <property type="match status" value="1"/>
</dbReference>
<dbReference type="GO" id="GO:0005886">
    <property type="term" value="C:plasma membrane"/>
    <property type="evidence" value="ECO:0007669"/>
    <property type="project" value="TreeGrafter"/>
</dbReference>
<dbReference type="OrthoDB" id="9977870at2759"/>
<name>E2BEE3_HARSA</name>